<evidence type="ECO:0000313" key="12">
    <source>
        <dbReference type="EMBL" id="KAL1407046.1"/>
    </source>
</evidence>
<keyword evidence="13" id="KW-1185">Reference proteome</keyword>
<dbReference type="RefSeq" id="XP_069206990.1">
    <property type="nucleotide sequence ID" value="XM_069354919.1"/>
</dbReference>
<dbReference type="Pfam" id="PF00266">
    <property type="entry name" value="Aminotran_5"/>
    <property type="match status" value="1"/>
</dbReference>
<gene>
    <name evidence="12" type="primary">SER1</name>
    <name evidence="12" type="ORF">Q8F55_006459</name>
</gene>
<proteinExistence type="inferred from homology"/>
<reference evidence="12 13" key="1">
    <citation type="submission" date="2023-08" db="EMBL/GenBank/DDBJ databases">
        <title>Annotated Genome Sequence of Vanrija albida AlHP1.</title>
        <authorList>
            <person name="Herzog R."/>
        </authorList>
    </citation>
    <scope>NUCLEOTIDE SEQUENCE [LARGE SCALE GENOMIC DNA]</scope>
    <source>
        <strain evidence="12 13">AlHP1</strain>
    </source>
</reference>
<dbReference type="InterPro" id="IPR015421">
    <property type="entry name" value="PyrdxlP-dep_Trfase_major"/>
</dbReference>
<dbReference type="Proteomes" id="UP001565368">
    <property type="component" value="Unassembled WGS sequence"/>
</dbReference>
<dbReference type="InterPro" id="IPR000192">
    <property type="entry name" value="Aminotrans_V_dom"/>
</dbReference>
<dbReference type="Gene3D" id="3.90.1150.10">
    <property type="entry name" value="Aspartate Aminotransferase, domain 1"/>
    <property type="match status" value="1"/>
</dbReference>
<dbReference type="PIRSF" id="PIRSF000525">
    <property type="entry name" value="SerC"/>
    <property type="match status" value="1"/>
</dbReference>
<dbReference type="PANTHER" id="PTHR43247">
    <property type="entry name" value="PHOSPHOSERINE AMINOTRANSFERASE"/>
    <property type="match status" value="1"/>
</dbReference>
<dbReference type="HAMAP" id="MF_00160">
    <property type="entry name" value="SerC_aminotrans_5"/>
    <property type="match status" value="1"/>
</dbReference>
<dbReference type="EMBL" id="JBBXJM010000005">
    <property type="protein sequence ID" value="KAL1407046.1"/>
    <property type="molecule type" value="Genomic_DNA"/>
</dbReference>
<dbReference type="Gene3D" id="3.40.640.10">
    <property type="entry name" value="Type I PLP-dependent aspartate aminotransferase-like (Major domain)"/>
    <property type="match status" value="1"/>
</dbReference>
<comment type="catalytic activity">
    <reaction evidence="10">
        <text>O-phospho-L-serine + 2-oxoglutarate = 3-phosphooxypyruvate + L-glutamate</text>
        <dbReference type="Rhea" id="RHEA:14329"/>
        <dbReference type="ChEBI" id="CHEBI:16810"/>
        <dbReference type="ChEBI" id="CHEBI:18110"/>
        <dbReference type="ChEBI" id="CHEBI:29985"/>
        <dbReference type="ChEBI" id="CHEBI:57524"/>
        <dbReference type="EC" id="2.6.1.52"/>
    </reaction>
</comment>
<evidence type="ECO:0000256" key="2">
    <source>
        <dbReference type="ARBA" id="ARBA00005099"/>
    </source>
</evidence>
<comment type="cofactor">
    <cofactor evidence="1">
        <name>pyridoxal 5'-phosphate</name>
        <dbReference type="ChEBI" id="CHEBI:597326"/>
    </cofactor>
</comment>
<keyword evidence="7 12" id="KW-0808">Transferase</keyword>
<keyword evidence="9" id="KW-0718">Serine biosynthesis</keyword>
<dbReference type="NCBIfam" id="NF003764">
    <property type="entry name" value="PRK05355.1"/>
    <property type="match status" value="1"/>
</dbReference>
<organism evidence="12 13">
    <name type="scientific">Vanrija albida</name>
    <dbReference type="NCBI Taxonomy" id="181172"/>
    <lineage>
        <taxon>Eukaryota</taxon>
        <taxon>Fungi</taxon>
        <taxon>Dikarya</taxon>
        <taxon>Basidiomycota</taxon>
        <taxon>Agaricomycotina</taxon>
        <taxon>Tremellomycetes</taxon>
        <taxon>Trichosporonales</taxon>
        <taxon>Trichosporonaceae</taxon>
        <taxon>Vanrija</taxon>
    </lineage>
</organism>
<evidence type="ECO:0000256" key="10">
    <source>
        <dbReference type="ARBA" id="ARBA00049007"/>
    </source>
</evidence>
<comment type="similarity">
    <text evidence="3">Belongs to the class-V pyridoxal-phosphate-dependent aminotransferase family. SerC subfamily.</text>
</comment>
<comment type="pathway">
    <text evidence="2">Amino-acid biosynthesis; L-serine biosynthesis; L-serine from 3-phospho-D-glycerate: step 2/3.</text>
</comment>
<evidence type="ECO:0000256" key="9">
    <source>
        <dbReference type="ARBA" id="ARBA00023299"/>
    </source>
</evidence>
<evidence type="ECO:0000256" key="7">
    <source>
        <dbReference type="ARBA" id="ARBA00022679"/>
    </source>
</evidence>
<comment type="caution">
    <text evidence="12">The sequence shown here is derived from an EMBL/GenBank/DDBJ whole genome shotgun (WGS) entry which is preliminary data.</text>
</comment>
<dbReference type="EC" id="2.6.1.52" evidence="4"/>
<dbReference type="SUPFAM" id="SSF53383">
    <property type="entry name" value="PLP-dependent transferases"/>
    <property type="match status" value="1"/>
</dbReference>
<evidence type="ECO:0000256" key="5">
    <source>
        <dbReference type="ARBA" id="ARBA00022576"/>
    </source>
</evidence>
<name>A0ABR3PX74_9TREE</name>
<evidence type="ECO:0000256" key="6">
    <source>
        <dbReference type="ARBA" id="ARBA00022605"/>
    </source>
</evidence>
<keyword evidence="5 12" id="KW-0032">Aminotransferase</keyword>
<protein>
    <recommendedName>
        <fullName evidence="4">phosphoserine transaminase</fullName>
        <ecNumber evidence="4">2.6.1.52</ecNumber>
    </recommendedName>
</protein>
<evidence type="ECO:0000256" key="1">
    <source>
        <dbReference type="ARBA" id="ARBA00001933"/>
    </source>
</evidence>
<keyword evidence="6" id="KW-0028">Amino-acid biosynthesis</keyword>
<dbReference type="InterPro" id="IPR022278">
    <property type="entry name" value="Pser_aminoTfrase"/>
</dbReference>
<evidence type="ECO:0000256" key="3">
    <source>
        <dbReference type="ARBA" id="ARBA00006904"/>
    </source>
</evidence>
<dbReference type="InterPro" id="IPR015424">
    <property type="entry name" value="PyrdxlP-dep_Trfase"/>
</dbReference>
<evidence type="ECO:0000313" key="13">
    <source>
        <dbReference type="Proteomes" id="UP001565368"/>
    </source>
</evidence>
<dbReference type="GeneID" id="95987502"/>
<dbReference type="InterPro" id="IPR015422">
    <property type="entry name" value="PyrdxlP-dep_Trfase_small"/>
</dbReference>
<dbReference type="PANTHER" id="PTHR43247:SF1">
    <property type="entry name" value="PHOSPHOSERINE AMINOTRANSFERASE"/>
    <property type="match status" value="1"/>
</dbReference>
<feature type="domain" description="Aminotransferase class V" evidence="11">
    <location>
        <begin position="9"/>
        <end position="400"/>
    </location>
</feature>
<dbReference type="GO" id="GO:0004648">
    <property type="term" value="F:O-phospho-L-serine:2-oxoglutarate aminotransferase activity"/>
    <property type="evidence" value="ECO:0007669"/>
    <property type="project" value="UniProtKB-EC"/>
</dbReference>
<evidence type="ECO:0000259" key="11">
    <source>
        <dbReference type="Pfam" id="PF00266"/>
    </source>
</evidence>
<sequence>MSFSRDQIHNFAAGPSPLPEPVLEKAAKGLLNYDGTGIGVCELSHRGKEFKAIIEGAEANLRKLLQVPDDYAVLFSQGGGTTQFSSVFLNLLAARRLKHADETNYAPPTVDYVVTGSWSSKAYQEAVRLSIPPAPGAQPFAEPRIAATTKPAKFTTLPKADEYDFSKDAAYVYYCENETINGVEFPGPDSQSPYAFPFDRVPDGVPIVADYSSSFLSRPIPQIERHAIIYAGAQKNLGPPGVTIVIVRKDLLVDTTEAMKLGGIPAVPIQSEFKTLADNKSLYNTPPVFSIYVSALVLEYLLAERGGIAGIAEVNRAKGDALYAALDEAEAKGKLRVVVQEKDARSLMNITFVIEGEGREKEFLDGAEARGFRQLKGHRSVGGIRASLYNAVTLESVKALAEYIKAF</sequence>
<evidence type="ECO:0000256" key="8">
    <source>
        <dbReference type="ARBA" id="ARBA00022898"/>
    </source>
</evidence>
<evidence type="ECO:0000256" key="4">
    <source>
        <dbReference type="ARBA" id="ARBA00013030"/>
    </source>
</evidence>
<accession>A0ABR3PX74</accession>
<keyword evidence="8" id="KW-0663">Pyridoxal phosphate</keyword>